<evidence type="ECO:0000313" key="3">
    <source>
        <dbReference type="EMBL" id="GAW06576.1"/>
    </source>
</evidence>
<proteinExistence type="predicted"/>
<protein>
    <submittedName>
        <fullName evidence="3">Transmembrane partial</fullName>
    </submittedName>
</protein>
<reference evidence="3 4" key="2">
    <citation type="submission" date="2017-02" db="EMBL/GenBank/DDBJ databases">
        <title>A genome survey and senescence transcriptome analysis in Lentinula edodes.</title>
        <authorList>
            <person name="Sakamoto Y."/>
            <person name="Nakade K."/>
            <person name="Sato S."/>
            <person name="Yoshida Y."/>
            <person name="Miyazaki K."/>
            <person name="Natsume S."/>
            <person name="Konno N."/>
        </authorList>
    </citation>
    <scope>NUCLEOTIDE SEQUENCE [LARGE SCALE GENOMIC DNA]</scope>
    <source>
        <strain evidence="3 4">NBRC 111202</strain>
    </source>
</reference>
<keyword evidence="1 3" id="KW-0812">Transmembrane</keyword>
<organism evidence="3 4">
    <name type="scientific">Lentinula edodes</name>
    <name type="common">Shiitake mushroom</name>
    <name type="synonym">Lentinus edodes</name>
    <dbReference type="NCBI Taxonomy" id="5353"/>
    <lineage>
        <taxon>Eukaryota</taxon>
        <taxon>Fungi</taxon>
        <taxon>Dikarya</taxon>
        <taxon>Basidiomycota</taxon>
        <taxon>Agaricomycotina</taxon>
        <taxon>Agaricomycetes</taxon>
        <taxon>Agaricomycetidae</taxon>
        <taxon>Agaricales</taxon>
        <taxon>Marasmiineae</taxon>
        <taxon>Omphalotaceae</taxon>
        <taxon>Lentinula</taxon>
    </lineage>
</organism>
<evidence type="ECO:0000256" key="1">
    <source>
        <dbReference type="SAM" id="Phobius"/>
    </source>
</evidence>
<feature type="transmembrane region" description="Helical" evidence="1">
    <location>
        <begin position="47"/>
        <end position="67"/>
    </location>
</feature>
<dbReference type="EMBL" id="BDGU01000328">
    <property type="protein sequence ID" value="GAW06576.1"/>
    <property type="molecule type" value="Genomic_DNA"/>
</dbReference>
<dbReference type="Proteomes" id="UP000188533">
    <property type="component" value="Unassembled WGS sequence"/>
</dbReference>
<name>A0A1Q3EHB6_LENED</name>
<comment type="caution">
    <text evidence="3">The sequence shown here is derived from an EMBL/GenBank/DDBJ whole genome shotgun (WGS) entry which is preliminary data.</text>
</comment>
<keyword evidence="1" id="KW-1133">Transmembrane helix</keyword>
<dbReference type="InterPro" id="IPR045338">
    <property type="entry name" value="DUF6535"/>
</dbReference>
<accession>A0A1Q3EHB6</accession>
<keyword evidence="1" id="KW-0472">Membrane</keyword>
<sequence length="68" mass="7833">MSENTRSNLSPPRRYDDPSTKIWSLYLDQAEKNNERITESWKGDMDAILIFAGLFSASSFFLPKFIAN</sequence>
<dbReference type="AlphaFoldDB" id="A0A1Q3EHB6"/>
<keyword evidence="4" id="KW-1185">Reference proteome</keyword>
<reference evidence="3 4" key="1">
    <citation type="submission" date="2016-08" db="EMBL/GenBank/DDBJ databases">
        <authorList>
            <consortium name="Lentinula edodes genome sequencing consortium"/>
            <person name="Sakamoto Y."/>
            <person name="Nakade K."/>
            <person name="Sato S."/>
            <person name="Yoshida Y."/>
            <person name="Miyazaki K."/>
            <person name="Natsume S."/>
            <person name="Konno N."/>
        </authorList>
    </citation>
    <scope>NUCLEOTIDE SEQUENCE [LARGE SCALE GENOMIC DNA]</scope>
    <source>
        <strain evidence="3 4">NBRC 111202</strain>
    </source>
</reference>
<evidence type="ECO:0000313" key="4">
    <source>
        <dbReference type="Proteomes" id="UP000188533"/>
    </source>
</evidence>
<dbReference type="STRING" id="5353.A0A1Q3EHB6"/>
<dbReference type="Pfam" id="PF20153">
    <property type="entry name" value="DUF6535"/>
    <property type="match status" value="1"/>
</dbReference>
<feature type="domain" description="DUF6535" evidence="2">
    <location>
        <begin position="23"/>
        <end position="58"/>
    </location>
</feature>
<evidence type="ECO:0000259" key="2">
    <source>
        <dbReference type="Pfam" id="PF20153"/>
    </source>
</evidence>
<gene>
    <name evidence="3" type="ORF">LENED_008511</name>
</gene>